<gene>
    <name evidence="7" type="ORF">POSPLADRAFT_1129311</name>
</gene>
<dbReference type="Proteomes" id="UP000194127">
    <property type="component" value="Unassembled WGS sequence"/>
</dbReference>
<evidence type="ECO:0000256" key="1">
    <source>
        <dbReference type="ARBA" id="ARBA00004141"/>
    </source>
</evidence>
<comment type="similarity">
    <text evidence="2 6">Belongs to the peroxisomal membrane protein PXMP2/4 family.</text>
</comment>
<dbReference type="GO" id="GO:0005778">
    <property type="term" value="C:peroxisomal membrane"/>
    <property type="evidence" value="ECO:0007669"/>
    <property type="project" value="TreeGrafter"/>
</dbReference>
<dbReference type="GeneID" id="36328778"/>
<keyword evidence="5 6" id="KW-0472">Membrane</keyword>
<accession>A0A1X6NG31</accession>
<feature type="transmembrane region" description="Helical" evidence="6">
    <location>
        <begin position="180"/>
        <end position="197"/>
    </location>
</feature>
<dbReference type="PANTHER" id="PTHR11266:SF93">
    <property type="entry name" value="INTEGRAL MEMBRANE PROTEIN 25D9-6"/>
    <property type="match status" value="1"/>
</dbReference>
<evidence type="ECO:0000313" key="7">
    <source>
        <dbReference type="EMBL" id="OSX67462.1"/>
    </source>
</evidence>
<dbReference type="Pfam" id="PF04117">
    <property type="entry name" value="Mpv17_PMP22"/>
    <property type="match status" value="1"/>
</dbReference>
<dbReference type="AlphaFoldDB" id="A0A1X6NG31"/>
<keyword evidence="3 6" id="KW-0812">Transmembrane</keyword>
<dbReference type="RefSeq" id="XP_024344256.1">
    <property type="nucleotide sequence ID" value="XM_024483829.1"/>
</dbReference>
<evidence type="ECO:0000256" key="6">
    <source>
        <dbReference type="RuleBase" id="RU363053"/>
    </source>
</evidence>
<dbReference type="PANTHER" id="PTHR11266">
    <property type="entry name" value="PEROXISOMAL MEMBRANE PROTEIN 2, PXMP2 MPV17"/>
    <property type="match status" value="1"/>
</dbReference>
<evidence type="ECO:0000256" key="5">
    <source>
        <dbReference type="ARBA" id="ARBA00023136"/>
    </source>
</evidence>
<evidence type="ECO:0000256" key="2">
    <source>
        <dbReference type="ARBA" id="ARBA00006824"/>
    </source>
</evidence>
<reference evidence="7 8" key="1">
    <citation type="submission" date="2017-04" db="EMBL/GenBank/DDBJ databases">
        <title>Genome Sequence of the Model Brown-Rot Fungus Postia placenta SB12.</title>
        <authorList>
            <consortium name="DOE Joint Genome Institute"/>
            <person name="Gaskell J."/>
            <person name="Kersten P."/>
            <person name="Larrondo L.F."/>
            <person name="Canessa P."/>
            <person name="Martinez D."/>
            <person name="Hibbett D."/>
            <person name="Schmoll M."/>
            <person name="Kubicek C.P."/>
            <person name="Martinez A.T."/>
            <person name="Yadav J."/>
            <person name="Master E."/>
            <person name="Magnuson J.K."/>
            <person name="James T."/>
            <person name="Yaver D."/>
            <person name="Berka R."/>
            <person name="Labutti K."/>
            <person name="Lipzen A."/>
            <person name="Aerts A."/>
            <person name="Barry K."/>
            <person name="Henrissat B."/>
            <person name="Blanchette R."/>
            <person name="Grigoriev I."/>
            <person name="Cullen D."/>
        </authorList>
    </citation>
    <scope>NUCLEOTIDE SEQUENCE [LARGE SCALE GENOMIC DNA]</scope>
    <source>
        <strain evidence="7 8">MAD-698-R-SB12</strain>
    </source>
</reference>
<dbReference type="EMBL" id="KZ110591">
    <property type="protein sequence ID" value="OSX67462.1"/>
    <property type="molecule type" value="Genomic_DNA"/>
</dbReference>
<evidence type="ECO:0000256" key="3">
    <source>
        <dbReference type="ARBA" id="ARBA00022692"/>
    </source>
</evidence>
<comment type="subcellular location">
    <subcellularLocation>
        <location evidence="1">Membrane</location>
        <topology evidence="1">Multi-pass membrane protein</topology>
    </subcellularLocation>
</comment>
<protein>
    <submittedName>
        <fullName evidence="7">Uncharacterized protein</fullName>
    </submittedName>
</protein>
<keyword evidence="4 6" id="KW-1133">Transmembrane helix</keyword>
<dbReference type="OrthoDB" id="860at2759"/>
<sequence>MSTVAAPKKISPLLAAYLTSLAAHPLRTKAITTSVLQFLQEVLATHLAGERAPRVSKDAPAYAHALAAAKINPKAYKMALYGFCVSAPLGHTLVGLVQKLFAGKTSLAAKIGQLLLGNLVVAPIQVAVYLTFTAIINGARSVDDVAKTLKAGFFKALQVTWMTLPLTMVIAQRYLAPELWVPFINLVQFCTGTYFNTKLKKIRMAMEAKAKKDEEEKKE</sequence>
<evidence type="ECO:0000256" key="4">
    <source>
        <dbReference type="ARBA" id="ARBA00022989"/>
    </source>
</evidence>
<organism evidence="7 8">
    <name type="scientific">Postia placenta MAD-698-R-SB12</name>
    <dbReference type="NCBI Taxonomy" id="670580"/>
    <lineage>
        <taxon>Eukaryota</taxon>
        <taxon>Fungi</taxon>
        <taxon>Dikarya</taxon>
        <taxon>Basidiomycota</taxon>
        <taxon>Agaricomycotina</taxon>
        <taxon>Agaricomycetes</taxon>
        <taxon>Polyporales</taxon>
        <taxon>Adustoporiaceae</taxon>
        <taxon>Rhodonia</taxon>
    </lineage>
</organism>
<dbReference type="InterPro" id="IPR007248">
    <property type="entry name" value="Mpv17_PMP22"/>
</dbReference>
<name>A0A1X6NG31_9APHY</name>
<keyword evidence="8" id="KW-1185">Reference proteome</keyword>
<feature type="transmembrane region" description="Helical" evidence="6">
    <location>
        <begin position="114"/>
        <end position="136"/>
    </location>
</feature>
<dbReference type="STRING" id="670580.A0A1X6NG31"/>
<evidence type="ECO:0000313" key="8">
    <source>
        <dbReference type="Proteomes" id="UP000194127"/>
    </source>
</evidence>
<proteinExistence type="inferred from homology"/>